<reference evidence="5" key="1">
    <citation type="journal article" date="2023" name="Comput. Struct. Biotechnol. J.">
        <title>Discovery of a novel marine Bacteroidetes with a rich repertoire of carbohydrate-active enzymes.</title>
        <authorList>
            <person name="Chen B."/>
            <person name="Liu G."/>
            <person name="Chen Q."/>
            <person name="Wang H."/>
            <person name="Liu L."/>
            <person name="Tang K."/>
        </authorList>
    </citation>
    <scope>NUCLEOTIDE SEQUENCE</scope>
    <source>
        <strain evidence="5">TK19036</strain>
    </source>
</reference>
<dbReference type="PROSITE" id="PS01124">
    <property type="entry name" value="HTH_ARAC_FAMILY_2"/>
    <property type="match status" value="1"/>
</dbReference>
<organism evidence="5">
    <name type="scientific">Roseihalotalea indica</name>
    <dbReference type="NCBI Taxonomy" id="2867963"/>
    <lineage>
        <taxon>Bacteria</taxon>
        <taxon>Pseudomonadati</taxon>
        <taxon>Bacteroidota</taxon>
        <taxon>Cytophagia</taxon>
        <taxon>Cytophagales</taxon>
        <taxon>Catalimonadaceae</taxon>
        <taxon>Roseihalotalea</taxon>
    </lineage>
</organism>
<proteinExistence type="predicted"/>
<dbReference type="PANTHER" id="PTHR43280">
    <property type="entry name" value="ARAC-FAMILY TRANSCRIPTIONAL REGULATOR"/>
    <property type="match status" value="1"/>
</dbReference>
<sequence length="282" mass="33057">MQNLFEAANGHPAFKQFKVSELLFTEYKCMENASVFDIWSQYNYFVYVLAGKKQWNTREAEYMVHANELIFVKKGANIIHKFFEEQFCALLIFVPDDFIKEIAKDRPTSVSSPTNPESDSVLPLAMDTALHAYFQSLYAYFYRDQPPSISLLEIKFKELMLNLLQSEQHFELRAYFESLLLTGKPSIRSVMEANFTYNLTLNEFARLCGRSLTVFKSDFKDIYHCSPGRWLTQKRLEYAKKLLITTDKNINELIFECGFENASHFTRVFKERFGMTPLKYKP</sequence>
<dbReference type="InterPro" id="IPR009057">
    <property type="entry name" value="Homeodomain-like_sf"/>
</dbReference>
<dbReference type="AlphaFoldDB" id="A0AA49JGE2"/>
<dbReference type="PANTHER" id="PTHR43280:SF2">
    <property type="entry name" value="HTH-TYPE TRANSCRIPTIONAL REGULATOR EXSA"/>
    <property type="match status" value="1"/>
</dbReference>
<dbReference type="PROSITE" id="PS00041">
    <property type="entry name" value="HTH_ARAC_FAMILY_1"/>
    <property type="match status" value="1"/>
</dbReference>
<dbReference type="SUPFAM" id="SSF51215">
    <property type="entry name" value="Regulatory protein AraC"/>
    <property type="match status" value="1"/>
</dbReference>
<name>A0AA49JGE2_9BACT</name>
<evidence type="ECO:0000313" key="5">
    <source>
        <dbReference type="EMBL" id="WKN36355.1"/>
    </source>
</evidence>
<evidence type="ECO:0000256" key="1">
    <source>
        <dbReference type="ARBA" id="ARBA00023015"/>
    </source>
</evidence>
<dbReference type="Gene3D" id="1.10.10.60">
    <property type="entry name" value="Homeodomain-like"/>
    <property type="match status" value="2"/>
</dbReference>
<reference evidence="5" key="2">
    <citation type="journal article" date="2024" name="Antonie Van Leeuwenhoek">
        <title>Roseihalotalea indica gen. nov., sp. nov., a halophilic Bacteroidetes from mesopelagic Southwest Indian Ocean with higher carbohydrate metabolic potential.</title>
        <authorList>
            <person name="Chen B."/>
            <person name="Zhang M."/>
            <person name="Lin D."/>
            <person name="Ye J."/>
            <person name="Tang K."/>
        </authorList>
    </citation>
    <scope>NUCLEOTIDE SEQUENCE</scope>
    <source>
        <strain evidence="5">TK19036</strain>
    </source>
</reference>
<keyword evidence="1" id="KW-0805">Transcription regulation</keyword>
<dbReference type="SUPFAM" id="SSF46689">
    <property type="entry name" value="Homeodomain-like"/>
    <property type="match status" value="2"/>
</dbReference>
<dbReference type="SMART" id="SM00342">
    <property type="entry name" value="HTH_ARAC"/>
    <property type="match status" value="1"/>
</dbReference>
<dbReference type="GO" id="GO:0043565">
    <property type="term" value="F:sequence-specific DNA binding"/>
    <property type="evidence" value="ECO:0007669"/>
    <property type="project" value="InterPro"/>
</dbReference>
<gene>
    <name evidence="5" type="ORF">K4G66_28760</name>
</gene>
<dbReference type="InterPro" id="IPR037923">
    <property type="entry name" value="HTH-like"/>
</dbReference>
<dbReference type="InterPro" id="IPR018062">
    <property type="entry name" value="HTH_AraC-typ_CS"/>
</dbReference>
<evidence type="ECO:0000259" key="4">
    <source>
        <dbReference type="PROSITE" id="PS01124"/>
    </source>
</evidence>
<protein>
    <submittedName>
        <fullName evidence="5">AraC family transcriptional regulator</fullName>
    </submittedName>
</protein>
<evidence type="ECO:0000256" key="2">
    <source>
        <dbReference type="ARBA" id="ARBA00023125"/>
    </source>
</evidence>
<keyword evidence="2" id="KW-0238">DNA-binding</keyword>
<dbReference type="InterPro" id="IPR018060">
    <property type="entry name" value="HTH_AraC"/>
</dbReference>
<dbReference type="GO" id="GO:0003700">
    <property type="term" value="F:DNA-binding transcription factor activity"/>
    <property type="evidence" value="ECO:0007669"/>
    <property type="project" value="InterPro"/>
</dbReference>
<dbReference type="Pfam" id="PF22200">
    <property type="entry name" value="ExsA_N"/>
    <property type="match status" value="1"/>
</dbReference>
<dbReference type="EMBL" id="CP120682">
    <property type="protein sequence ID" value="WKN36355.1"/>
    <property type="molecule type" value="Genomic_DNA"/>
</dbReference>
<dbReference type="InterPro" id="IPR054015">
    <property type="entry name" value="ExsA-like_N"/>
</dbReference>
<accession>A0AA49JGE2</accession>
<dbReference type="Pfam" id="PF12833">
    <property type="entry name" value="HTH_18"/>
    <property type="match status" value="1"/>
</dbReference>
<evidence type="ECO:0000256" key="3">
    <source>
        <dbReference type="ARBA" id="ARBA00023163"/>
    </source>
</evidence>
<dbReference type="PRINTS" id="PR00032">
    <property type="entry name" value="HTHARAC"/>
</dbReference>
<feature type="domain" description="HTH araC/xylS-type" evidence="4">
    <location>
        <begin position="185"/>
        <end position="282"/>
    </location>
</feature>
<keyword evidence="3" id="KW-0804">Transcription</keyword>
<dbReference type="InterPro" id="IPR020449">
    <property type="entry name" value="Tscrpt_reg_AraC-type_HTH"/>
</dbReference>